<evidence type="ECO:0000313" key="1">
    <source>
        <dbReference type="EMBL" id="KAK5618238.1"/>
    </source>
</evidence>
<gene>
    <name evidence="1" type="ORF">CRENBAI_020579</name>
</gene>
<comment type="caution">
    <text evidence="1">The sequence shown here is derived from an EMBL/GenBank/DDBJ whole genome shotgun (WGS) entry which is preliminary data.</text>
</comment>
<name>A0AAV9SAH7_9TELE</name>
<sequence>MYLFSQISAYVWTRVLNSSFASTLFNMRSSSTGDQFCKRTGEGAITWRRLSGGIGSSQNEVITLGETAVSRDMSSPEQEQARSVIQLCPEGWHPAAHQSLLGVGT</sequence>
<dbReference type="AlphaFoldDB" id="A0AAV9SAH7"/>
<reference evidence="1 2" key="1">
    <citation type="submission" date="2021-06" db="EMBL/GenBank/DDBJ databases">
        <authorList>
            <person name="Palmer J.M."/>
        </authorList>
    </citation>
    <scope>NUCLEOTIDE SEQUENCE [LARGE SCALE GENOMIC DNA]</scope>
    <source>
        <strain evidence="1 2">MEX-2019</strain>
        <tissue evidence="1">Muscle</tissue>
    </source>
</reference>
<organism evidence="1 2">
    <name type="scientific">Crenichthys baileyi</name>
    <name type="common">White River springfish</name>
    <dbReference type="NCBI Taxonomy" id="28760"/>
    <lineage>
        <taxon>Eukaryota</taxon>
        <taxon>Metazoa</taxon>
        <taxon>Chordata</taxon>
        <taxon>Craniata</taxon>
        <taxon>Vertebrata</taxon>
        <taxon>Euteleostomi</taxon>
        <taxon>Actinopterygii</taxon>
        <taxon>Neopterygii</taxon>
        <taxon>Teleostei</taxon>
        <taxon>Neoteleostei</taxon>
        <taxon>Acanthomorphata</taxon>
        <taxon>Ovalentaria</taxon>
        <taxon>Atherinomorphae</taxon>
        <taxon>Cyprinodontiformes</taxon>
        <taxon>Goodeidae</taxon>
        <taxon>Crenichthys</taxon>
    </lineage>
</organism>
<proteinExistence type="predicted"/>
<accession>A0AAV9SAH7</accession>
<keyword evidence="2" id="KW-1185">Reference proteome</keyword>
<evidence type="ECO:0000313" key="2">
    <source>
        <dbReference type="Proteomes" id="UP001311232"/>
    </source>
</evidence>
<dbReference type="EMBL" id="JAHHUM010000632">
    <property type="protein sequence ID" value="KAK5618238.1"/>
    <property type="molecule type" value="Genomic_DNA"/>
</dbReference>
<protein>
    <submittedName>
        <fullName evidence="1">Uncharacterized protein</fullName>
    </submittedName>
</protein>
<dbReference type="Proteomes" id="UP001311232">
    <property type="component" value="Unassembled WGS sequence"/>
</dbReference>